<comment type="similarity">
    <text evidence="2 6">Belongs to the methyltransferase superfamily.</text>
</comment>
<dbReference type="Proteomes" id="UP001189122">
    <property type="component" value="Unassembled WGS sequence"/>
</dbReference>
<keyword evidence="8" id="KW-1185">Reference proteome</keyword>
<dbReference type="PANTHER" id="PTHR10108:SF968">
    <property type="entry name" value="METHYLTRANSFERASE PMT19-RELATED"/>
    <property type="match status" value="1"/>
</dbReference>
<evidence type="ECO:0000256" key="6">
    <source>
        <dbReference type="RuleBase" id="RU366043"/>
    </source>
</evidence>
<keyword evidence="3 6" id="KW-0489">Methyltransferase</keyword>
<name>A0A7I8J153_SPIIN</name>
<evidence type="ECO:0000313" key="7">
    <source>
        <dbReference type="EMBL" id="CAA2624511.1"/>
    </source>
</evidence>
<evidence type="ECO:0000256" key="4">
    <source>
        <dbReference type="ARBA" id="ARBA00022968"/>
    </source>
</evidence>
<dbReference type="PANTHER" id="PTHR10108">
    <property type="entry name" value="SAM-DEPENDENT METHYLTRANSFERASE"/>
    <property type="match status" value="1"/>
</dbReference>
<organism evidence="7">
    <name type="scientific">Spirodela intermedia</name>
    <name type="common">Intermediate duckweed</name>
    <dbReference type="NCBI Taxonomy" id="51605"/>
    <lineage>
        <taxon>Eukaryota</taxon>
        <taxon>Viridiplantae</taxon>
        <taxon>Streptophyta</taxon>
        <taxon>Embryophyta</taxon>
        <taxon>Tracheophyta</taxon>
        <taxon>Spermatophyta</taxon>
        <taxon>Magnoliopsida</taxon>
        <taxon>Liliopsida</taxon>
        <taxon>Araceae</taxon>
        <taxon>Lemnoideae</taxon>
        <taxon>Spirodela</taxon>
    </lineage>
</organism>
<protein>
    <recommendedName>
        <fullName evidence="6">Methyltransferase</fullName>
        <ecNumber evidence="6">2.1.1.-</ecNumber>
    </recommendedName>
</protein>
<dbReference type="EMBL" id="LR743595">
    <property type="protein sequence ID" value="CAA2624511.1"/>
    <property type="molecule type" value="Genomic_DNA"/>
</dbReference>
<dbReference type="GO" id="GO:0005768">
    <property type="term" value="C:endosome"/>
    <property type="evidence" value="ECO:0007669"/>
    <property type="project" value="TreeGrafter"/>
</dbReference>
<dbReference type="Pfam" id="PF03141">
    <property type="entry name" value="Methyltransf_29"/>
    <property type="match status" value="2"/>
</dbReference>
<proteinExistence type="inferred from homology"/>
<dbReference type="EMBL" id="CACRZD030000008">
    <property type="protein sequence ID" value="CAA6663956.1"/>
    <property type="molecule type" value="Genomic_DNA"/>
</dbReference>
<keyword evidence="6" id="KW-0812">Transmembrane</keyword>
<evidence type="ECO:0000256" key="1">
    <source>
        <dbReference type="ARBA" id="ARBA00004606"/>
    </source>
</evidence>
<dbReference type="GO" id="GO:0016020">
    <property type="term" value="C:membrane"/>
    <property type="evidence" value="ECO:0007669"/>
    <property type="project" value="UniProtKB-SubCell"/>
</dbReference>
<accession>A0A7I8J153</accession>
<sequence>MFRFNLSLLPNPNRKTLARIFLLSILCILSYLFGVYLNSRSLFPNSVSNLTDNCIHEPNFTAKVSPSAAAGGAPLNFEARHSAASSLQLLPLPPIEFCEGNSTDYCPCQDPQRERRFHTQDLFHRERHCPGPEERRRCRVPRPEGYRTPVRWPESRDSVWFANVPSTRLTVAKKDQNWVKVEGDRLIFPGGYVADMADLVPLKTGEIRTVLDIGCGVNVHEAQVQFALERGLLPHPSRSFDMAHCARCLIPWTAHDGLYLLEIDRVLRPGGYWVLSGPPINWKSMYQGWKRTPQDLQAEQAAIDDLARRLCWEKVVEKGPIAVWRKPRNHVLCRKSSQSTKFVPLCEGSDPDAAWYEKMGTCTTPLPIAKATNEIMGHSTRITSGSLKGITVDAFNHDTKIWEERVSYYNSYISLESSGRFRNIMDMNADLGGFAAALSEYPVWVMNVVPSDAKDDTLGVIFERGLIGTYMDWCEAFSTYPRTYDLIHAAGLLSLYMDRCDILDILLEIDRILRPAGVVIIRDHVDVVAKAKTAADRLNWQSRIVHTQLGPFHAEKILIVDNSLGPGSR</sequence>
<dbReference type="AlphaFoldDB" id="A0A7I8J153"/>
<dbReference type="GO" id="GO:0008168">
    <property type="term" value="F:methyltransferase activity"/>
    <property type="evidence" value="ECO:0007669"/>
    <property type="project" value="UniProtKB-UniRule"/>
</dbReference>
<dbReference type="Gene3D" id="3.40.50.150">
    <property type="entry name" value="Vaccinia Virus protein VP39"/>
    <property type="match status" value="1"/>
</dbReference>
<keyword evidence="6" id="KW-0325">Glycoprotein</keyword>
<evidence type="ECO:0000256" key="3">
    <source>
        <dbReference type="ARBA" id="ARBA00022603"/>
    </source>
</evidence>
<reference evidence="7 8" key="1">
    <citation type="submission" date="2019-12" db="EMBL/GenBank/DDBJ databases">
        <authorList>
            <person name="Scholz U."/>
            <person name="Mascher M."/>
            <person name="Fiebig A."/>
        </authorList>
    </citation>
    <scope>NUCLEOTIDE SEQUENCE</scope>
</reference>
<dbReference type="SUPFAM" id="SSF53335">
    <property type="entry name" value="S-adenosyl-L-methionine-dependent methyltransferases"/>
    <property type="match status" value="2"/>
</dbReference>
<dbReference type="InterPro" id="IPR004159">
    <property type="entry name" value="Put_SAM_MeTrfase"/>
</dbReference>
<feature type="transmembrane region" description="Helical" evidence="6">
    <location>
        <begin position="20"/>
        <end position="37"/>
    </location>
</feature>
<evidence type="ECO:0000256" key="2">
    <source>
        <dbReference type="ARBA" id="ARBA00008361"/>
    </source>
</evidence>
<dbReference type="GO" id="GO:0005802">
    <property type="term" value="C:trans-Golgi network"/>
    <property type="evidence" value="ECO:0007669"/>
    <property type="project" value="TreeGrafter"/>
</dbReference>
<keyword evidence="4 6" id="KW-0735">Signal-anchor</keyword>
<keyword evidence="6" id="KW-1133">Transmembrane helix</keyword>
<gene>
    <name evidence="7" type="ORF">SI7747_08010345</name>
</gene>
<evidence type="ECO:0000313" key="8">
    <source>
        <dbReference type="Proteomes" id="UP001189122"/>
    </source>
</evidence>
<evidence type="ECO:0000256" key="5">
    <source>
        <dbReference type="ARBA" id="ARBA00037847"/>
    </source>
</evidence>
<comment type="subcellular location">
    <subcellularLocation>
        <location evidence="5">Endomembrane system</location>
        <topology evidence="5">Single-pass membrane protein</topology>
    </subcellularLocation>
    <subcellularLocation>
        <location evidence="1 6">Membrane</location>
        <topology evidence="1 6">Single-pass type II membrane protein</topology>
    </subcellularLocation>
</comment>
<keyword evidence="6" id="KW-0808">Transferase</keyword>
<dbReference type="EC" id="2.1.1.-" evidence="6"/>
<dbReference type="GO" id="GO:0032259">
    <property type="term" value="P:methylation"/>
    <property type="evidence" value="ECO:0007669"/>
    <property type="project" value="UniProtKB-KW"/>
</dbReference>
<dbReference type="InterPro" id="IPR029063">
    <property type="entry name" value="SAM-dependent_MTases_sf"/>
</dbReference>
<keyword evidence="6" id="KW-0472">Membrane</keyword>